<comment type="caution">
    <text evidence="1">The sequence shown here is derived from an EMBL/GenBank/DDBJ whole genome shotgun (WGS) entry which is preliminary data.</text>
</comment>
<name>A0A4R5L1E8_9BURK</name>
<protein>
    <submittedName>
        <fullName evidence="1">Uncharacterized protein</fullName>
    </submittedName>
</protein>
<proteinExistence type="predicted"/>
<reference evidence="1 2" key="1">
    <citation type="submission" date="2019-03" db="EMBL/GenBank/DDBJ databases">
        <title>Paraburkholderia sp. isolated from native Mimosa gymnas in Guartela State Park, Brazil.</title>
        <authorList>
            <person name="Paulitsch F."/>
            <person name="Hungria M."/>
            <person name="Delamuta J.R.M."/>
            <person name="Ribeiro R.A."/>
            <person name="Dall'Agnol R."/>
            <person name="Silva J.S.B."/>
        </authorList>
    </citation>
    <scope>NUCLEOTIDE SEQUENCE [LARGE SCALE GENOMIC DNA]</scope>
    <source>
        <strain evidence="1 2">CNPSo 3008</strain>
    </source>
</reference>
<evidence type="ECO:0000313" key="1">
    <source>
        <dbReference type="EMBL" id="TDG02316.1"/>
    </source>
</evidence>
<sequence length="87" mass="9417">MEKKHLYKGYEITVQLECVRAVTREFTYGPASGYVAVVSVCTVDPRRPIGMPVRLVAEGNHVFGSEDDALTAGVRAAQHAIDTKAAP</sequence>
<accession>A0A4R5L1E8</accession>
<dbReference type="AlphaFoldDB" id="A0A4R5L1E8"/>
<dbReference type="OrthoDB" id="9026016at2"/>
<dbReference type="Proteomes" id="UP000295606">
    <property type="component" value="Unassembled WGS sequence"/>
</dbReference>
<gene>
    <name evidence="1" type="ORF">E1N52_40420</name>
</gene>
<organism evidence="1 2">
    <name type="scientific">Paraburkholderia guartelaensis</name>
    <dbReference type="NCBI Taxonomy" id="2546446"/>
    <lineage>
        <taxon>Bacteria</taxon>
        <taxon>Pseudomonadati</taxon>
        <taxon>Pseudomonadota</taxon>
        <taxon>Betaproteobacteria</taxon>
        <taxon>Burkholderiales</taxon>
        <taxon>Burkholderiaceae</taxon>
        <taxon>Paraburkholderia</taxon>
    </lineage>
</organism>
<dbReference type="EMBL" id="SMOD01000067">
    <property type="protein sequence ID" value="TDG02316.1"/>
    <property type="molecule type" value="Genomic_DNA"/>
</dbReference>
<evidence type="ECO:0000313" key="2">
    <source>
        <dbReference type="Proteomes" id="UP000295606"/>
    </source>
</evidence>